<feature type="compositionally biased region" description="Basic and acidic residues" evidence="1">
    <location>
        <begin position="145"/>
        <end position="165"/>
    </location>
</feature>
<feature type="compositionally biased region" description="Acidic residues" evidence="1">
    <location>
        <begin position="127"/>
        <end position="144"/>
    </location>
</feature>
<reference evidence="3" key="2">
    <citation type="submission" date="2025-08" db="UniProtKB">
        <authorList>
            <consortium name="RefSeq"/>
        </authorList>
    </citation>
    <scope>IDENTIFICATION</scope>
    <source>
        <tissue evidence="3">Leaf</tissue>
    </source>
</reference>
<feature type="compositionally biased region" description="Basic residues" evidence="1">
    <location>
        <begin position="173"/>
        <end position="183"/>
    </location>
</feature>
<feature type="compositionally biased region" description="Acidic residues" evidence="1">
    <location>
        <begin position="280"/>
        <end position="295"/>
    </location>
</feature>
<sequence length="336" mass="38329">MARTRGGKNTFVPPRRSLRLKDSIQKKSEVETVEILSDTEADRIKEMNEKDGHEVDQIEEENENDGPEADQIEEENENDGRDADRIEEENENDGPEADQIEVETEKDGPEAERLVEENEKDGRDADRIEEENENDGPEADQIEVETEKDGPEAERLVEENEKDAADQNSKAFTKPKRKQKRKKIAEDIEDDREAVSGDDCEVVGDEDCDEVRYADEGNRDEGNREEDQENHRWNIVDSNVERNCEPNVDSVEDHDDGNIGVEEENCDDFEAEFGPAAREDDGDESDDDSGDDIWDEERIYDGEHACVRSGFSKMSGFTHTLRRQTTFTYATGCDRT</sequence>
<feature type="compositionally biased region" description="Basic and acidic residues" evidence="1">
    <location>
        <begin position="103"/>
        <end position="126"/>
    </location>
</feature>
<name>A0ABM0ZC97_CAMSA</name>
<feature type="compositionally biased region" description="Basic and acidic residues" evidence="1">
    <location>
        <begin position="210"/>
        <end position="222"/>
    </location>
</feature>
<feature type="region of interest" description="Disordered" evidence="1">
    <location>
        <begin position="1"/>
        <end position="296"/>
    </location>
</feature>
<organism evidence="2 3">
    <name type="scientific">Camelina sativa</name>
    <name type="common">False flax</name>
    <name type="synonym">Myagrum sativum</name>
    <dbReference type="NCBI Taxonomy" id="90675"/>
    <lineage>
        <taxon>Eukaryota</taxon>
        <taxon>Viridiplantae</taxon>
        <taxon>Streptophyta</taxon>
        <taxon>Embryophyta</taxon>
        <taxon>Tracheophyta</taxon>
        <taxon>Spermatophyta</taxon>
        <taxon>Magnoliopsida</taxon>
        <taxon>eudicotyledons</taxon>
        <taxon>Gunneridae</taxon>
        <taxon>Pentapetalae</taxon>
        <taxon>rosids</taxon>
        <taxon>malvids</taxon>
        <taxon>Brassicales</taxon>
        <taxon>Brassicaceae</taxon>
        <taxon>Camelineae</taxon>
        <taxon>Camelina</taxon>
    </lineage>
</organism>
<feature type="compositionally biased region" description="Basic and acidic residues" evidence="1">
    <location>
        <begin position="40"/>
        <end position="56"/>
    </location>
</feature>
<proteinExistence type="predicted"/>
<evidence type="ECO:0000313" key="2">
    <source>
        <dbReference type="Proteomes" id="UP000694864"/>
    </source>
</evidence>
<accession>A0ABM0ZC97</accession>
<feature type="compositionally biased region" description="Acidic residues" evidence="1">
    <location>
        <begin position="250"/>
        <end position="271"/>
    </location>
</feature>
<feature type="compositionally biased region" description="Basic and acidic residues" evidence="1">
    <location>
        <begin position="19"/>
        <end position="30"/>
    </location>
</feature>
<dbReference type="Proteomes" id="UP000694864">
    <property type="component" value="Chromosome 5"/>
</dbReference>
<evidence type="ECO:0000313" key="3">
    <source>
        <dbReference type="RefSeq" id="XP_010513690.1"/>
    </source>
</evidence>
<feature type="compositionally biased region" description="Basic and acidic residues" evidence="1">
    <location>
        <begin position="229"/>
        <end position="244"/>
    </location>
</feature>
<keyword evidence="2" id="KW-1185">Reference proteome</keyword>
<feature type="compositionally biased region" description="Acidic residues" evidence="1">
    <location>
        <begin position="85"/>
        <end position="102"/>
    </location>
</feature>
<feature type="compositionally biased region" description="Acidic residues" evidence="1">
    <location>
        <begin position="187"/>
        <end position="209"/>
    </location>
</feature>
<reference evidence="2" key="1">
    <citation type="journal article" date="2014" name="Nat. Commun.">
        <title>The emerging biofuel crop Camelina sativa retains a highly undifferentiated hexaploid genome structure.</title>
        <authorList>
            <person name="Kagale S."/>
            <person name="Koh C."/>
            <person name="Nixon J."/>
            <person name="Bollina V."/>
            <person name="Clarke W.E."/>
            <person name="Tuteja R."/>
            <person name="Spillane C."/>
            <person name="Robinson S.J."/>
            <person name="Links M.G."/>
            <person name="Clarke C."/>
            <person name="Higgins E.E."/>
            <person name="Huebert T."/>
            <person name="Sharpe A.G."/>
            <person name="Parkin I.A."/>
        </authorList>
    </citation>
    <scope>NUCLEOTIDE SEQUENCE [LARGE SCALE GENOMIC DNA]</scope>
    <source>
        <strain evidence="2">cv. DH55</strain>
    </source>
</reference>
<protein>
    <submittedName>
        <fullName evidence="3">Glutamic acid-rich protein-like</fullName>
    </submittedName>
</protein>
<gene>
    <name evidence="3" type="primary">LOC104789739</name>
</gene>
<evidence type="ECO:0000256" key="1">
    <source>
        <dbReference type="SAM" id="MobiDB-lite"/>
    </source>
</evidence>
<dbReference type="GeneID" id="104789739"/>
<dbReference type="RefSeq" id="XP_010513690.1">
    <property type="nucleotide sequence ID" value="XM_010515388.1"/>
</dbReference>
<feature type="compositionally biased region" description="Acidic residues" evidence="1">
    <location>
        <begin position="57"/>
        <end position="77"/>
    </location>
</feature>